<gene>
    <name evidence="2" type="ORF">SKP52_12190</name>
</gene>
<dbReference type="Pfam" id="PF04607">
    <property type="entry name" value="RelA_SpoT"/>
    <property type="match status" value="1"/>
</dbReference>
<keyword evidence="3" id="KW-1185">Reference proteome</keyword>
<dbReference type="EMBL" id="CP009122">
    <property type="protein sequence ID" value="AJA09333.1"/>
    <property type="molecule type" value="Genomic_DNA"/>
</dbReference>
<dbReference type="Gene3D" id="3.30.460.10">
    <property type="entry name" value="Beta Polymerase, domain 2"/>
    <property type="match status" value="1"/>
</dbReference>
<evidence type="ECO:0000313" key="2">
    <source>
        <dbReference type="EMBL" id="AJA09333.1"/>
    </source>
</evidence>
<name>A0A0A7PJC5_9SPHN</name>
<dbReference type="RefSeq" id="WP_039574999.1">
    <property type="nucleotide sequence ID" value="NZ_CP009122.1"/>
</dbReference>
<protein>
    <submittedName>
        <fullName evidence="2">RelA/SpoT</fullName>
    </submittedName>
</protein>
<dbReference type="GO" id="GO:0015969">
    <property type="term" value="P:guanosine tetraphosphate metabolic process"/>
    <property type="evidence" value="ECO:0007669"/>
    <property type="project" value="InterPro"/>
</dbReference>
<dbReference type="InterPro" id="IPR007685">
    <property type="entry name" value="RelA_SpoT"/>
</dbReference>
<dbReference type="PANTHER" id="PTHR41773">
    <property type="entry name" value="GTP PYROPHOSPHATASE-RELATED"/>
    <property type="match status" value="1"/>
</dbReference>
<dbReference type="InterPro" id="IPR043519">
    <property type="entry name" value="NT_sf"/>
</dbReference>
<organism evidence="2 3">
    <name type="scientific">Sphingopyxis fribergensis</name>
    <dbReference type="NCBI Taxonomy" id="1515612"/>
    <lineage>
        <taxon>Bacteria</taxon>
        <taxon>Pseudomonadati</taxon>
        <taxon>Pseudomonadota</taxon>
        <taxon>Alphaproteobacteria</taxon>
        <taxon>Sphingomonadales</taxon>
        <taxon>Sphingomonadaceae</taxon>
        <taxon>Sphingopyxis</taxon>
    </lineage>
</organism>
<feature type="domain" description="RelA/SpoT" evidence="1">
    <location>
        <begin position="51"/>
        <end position="181"/>
    </location>
</feature>
<dbReference type="SUPFAM" id="SSF81301">
    <property type="entry name" value="Nucleotidyltransferase"/>
    <property type="match status" value="1"/>
</dbReference>
<dbReference type="SMART" id="SM00954">
    <property type="entry name" value="RelA_SpoT"/>
    <property type="match status" value="1"/>
</dbReference>
<dbReference type="PANTHER" id="PTHR41773:SF1">
    <property type="entry name" value="RELA_SPOT DOMAIN-CONTAINING PROTEIN"/>
    <property type="match status" value="1"/>
</dbReference>
<proteinExistence type="predicted"/>
<dbReference type="AlphaFoldDB" id="A0A0A7PJC5"/>
<sequence>MTRESDLLDRWNVEKDAYLAWGHCIADAVKDGLRGRLSVDVDYFLKIHVTPRLKDGHKLVEKAFYRPGKNYQNPYEEITDKVGIRLVVLLGSDMKLVQEVLTSIQGWSFSKDRDHEEERKARPIEFDYAAFHYVVRPNEEFSYGDIVVPKDIPCEVQIKTILQHAYSELTHDTIYKPQVAATPIMQRNAAKSMALLEATNDYFERVTEDVNKALASVRELTRKASEVYQAIVGVAPKPNAIEGLLAGSFEKFFTNEFSEQINDLVRSKPYIPQKIRDHLAERNPIFSQPSVLLVYLAASANYREAIRDWPMTTSQLEPLLNDIGESADG</sequence>
<dbReference type="HOGENOM" id="CLU_844538_0_0_5"/>
<reference evidence="2 3" key="1">
    <citation type="journal article" date="2015" name="Int. J. Syst. Evol. Microbiol.">
        <title>Description of Sphingopyxis fribergensis sp. nov. - a soil bacterium with the ability to degrade styrene and phenylacetic acid.</title>
        <authorList>
            <person name="Oelschlagel M."/>
            <person name="Ruckert C."/>
            <person name="Kalinowski J."/>
            <person name="Schmidt G."/>
            <person name="Schlomann M."/>
            <person name="Tischler D."/>
        </authorList>
    </citation>
    <scope>NUCLEOTIDE SEQUENCE [LARGE SCALE GENOMIC DNA]</scope>
    <source>
        <strain evidence="2 3">Kp5.2</strain>
    </source>
</reference>
<dbReference type="Proteomes" id="UP000030907">
    <property type="component" value="Chromosome"/>
</dbReference>
<evidence type="ECO:0000259" key="1">
    <source>
        <dbReference type="SMART" id="SM00954"/>
    </source>
</evidence>
<dbReference type="OrthoDB" id="9801824at2"/>
<dbReference type="KEGG" id="sphk:SKP52_12190"/>
<accession>A0A0A7PJC5</accession>
<dbReference type="STRING" id="1515612.SKP52_12190"/>
<dbReference type="CDD" id="cd05399">
    <property type="entry name" value="NT_Rel-Spo_like"/>
    <property type="match status" value="1"/>
</dbReference>
<evidence type="ECO:0000313" key="3">
    <source>
        <dbReference type="Proteomes" id="UP000030907"/>
    </source>
</evidence>